<sequence length="222" mass="24833">MGDGDDCPSPRNDDTRGPCRLPFLLCRPWDYASSHPNWSRSSPSAFHDSARQLLLVVLHHRHLLTSSFRLVPGKLSPLEPIFPAIVLSLIPIFHSLPCPLALIGLYTMGWSIESILALLTLAITIPTSIIGTCAIFNWWRHRRFSKLTGSSGQSTADRGLVGLGDLELVPVSEPGPLRRFPRQLHRTASASLEEGVTSVSYYYIHYYGRIQVGRPAPQPWRW</sequence>
<keyword evidence="1" id="KW-0812">Transmembrane</keyword>
<feature type="transmembrane region" description="Helical" evidence="1">
    <location>
        <begin position="115"/>
        <end position="139"/>
    </location>
</feature>
<dbReference type="OrthoDB" id="10563376at2759"/>
<dbReference type="EMBL" id="CDMC01000006">
    <property type="protein sequence ID" value="CEN62047.1"/>
    <property type="molecule type" value="Genomic_DNA"/>
</dbReference>
<reference evidence="3" key="1">
    <citation type="journal article" date="2016" name="Genome Announc.">
        <title>Draft genome sequences of fungus Aspergillus calidoustus.</title>
        <authorList>
            <person name="Horn F."/>
            <person name="Linde J."/>
            <person name="Mattern D.J."/>
            <person name="Walther G."/>
            <person name="Guthke R."/>
            <person name="Scherlach K."/>
            <person name="Martin K."/>
            <person name="Brakhage A.A."/>
            <person name="Petzke L."/>
            <person name="Valiante V."/>
        </authorList>
    </citation>
    <scope>NUCLEOTIDE SEQUENCE [LARGE SCALE GENOMIC DNA]</scope>
    <source>
        <strain evidence="3">SF006504</strain>
    </source>
</reference>
<dbReference type="AlphaFoldDB" id="A0A0U5GSB3"/>
<gene>
    <name evidence="2" type="ORF">ASPCAL08687</name>
</gene>
<protein>
    <submittedName>
        <fullName evidence="2">Uncharacterized protein</fullName>
    </submittedName>
</protein>
<keyword evidence="1" id="KW-0472">Membrane</keyword>
<dbReference type="Proteomes" id="UP000054771">
    <property type="component" value="Unassembled WGS sequence"/>
</dbReference>
<evidence type="ECO:0000313" key="3">
    <source>
        <dbReference type="Proteomes" id="UP000054771"/>
    </source>
</evidence>
<evidence type="ECO:0000256" key="1">
    <source>
        <dbReference type="SAM" id="Phobius"/>
    </source>
</evidence>
<proteinExistence type="predicted"/>
<organism evidence="2 3">
    <name type="scientific">Aspergillus calidoustus</name>
    <dbReference type="NCBI Taxonomy" id="454130"/>
    <lineage>
        <taxon>Eukaryota</taxon>
        <taxon>Fungi</taxon>
        <taxon>Dikarya</taxon>
        <taxon>Ascomycota</taxon>
        <taxon>Pezizomycotina</taxon>
        <taxon>Eurotiomycetes</taxon>
        <taxon>Eurotiomycetidae</taxon>
        <taxon>Eurotiales</taxon>
        <taxon>Aspergillaceae</taxon>
        <taxon>Aspergillus</taxon>
        <taxon>Aspergillus subgen. Nidulantes</taxon>
    </lineage>
</organism>
<evidence type="ECO:0000313" key="2">
    <source>
        <dbReference type="EMBL" id="CEN62047.1"/>
    </source>
</evidence>
<accession>A0A0U5GSB3</accession>
<keyword evidence="3" id="KW-1185">Reference proteome</keyword>
<feature type="transmembrane region" description="Helical" evidence="1">
    <location>
        <begin position="84"/>
        <end position="109"/>
    </location>
</feature>
<keyword evidence="1" id="KW-1133">Transmembrane helix</keyword>
<name>A0A0U5GSB3_ASPCI</name>